<name>A0ABW2SMK3_9ACTO</name>
<organism evidence="8 9">
    <name type="scientific">Schaalia naturae</name>
    <dbReference type="NCBI Taxonomy" id="635203"/>
    <lineage>
        <taxon>Bacteria</taxon>
        <taxon>Bacillati</taxon>
        <taxon>Actinomycetota</taxon>
        <taxon>Actinomycetes</taxon>
        <taxon>Actinomycetales</taxon>
        <taxon>Actinomycetaceae</taxon>
        <taxon>Schaalia</taxon>
    </lineage>
</organism>
<evidence type="ECO:0000256" key="5">
    <source>
        <dbReference type="SAM" id="MobiDB-lite"/>
    </source>
</evidence>
<feature type="transmembrane region" description="Helical" evidence="6">
    <location>
        <begin position="91"/>
        <end position="108"/>
    </location>
</feature>
<evidence type="ECO:0000313" key="8">
    <source>
        <dbReference type="EMBL" id="MFC7581350.1"/>
    </source>
</evidence>
<dbReference type="Pfam" id="PF00924">
    <property type="entry name" value="MS_channel_2nd"/>
    <property type="match status" value="1"/>
</dbReference>
<dbReference type="SUPFAM" id="SSF50182">
    <property type="entry name" value="Sm-like ribonucleoproteins"/>
    <property type="match status" value="1"/>
</dbReference>
<feature type="compositionally biased region" description="Low complexity" evidence="5">
    <location>
        <begin position="414"/>
        <end position="440"/>
    </location>
</feature>
<comment type="subcellular location">
    <subcellularLocation>
        <location evidence="1">Membrane</location>
    </subcellularLocation>
</comment>
<accession>A0ABW2SMK3</accession>
<feature type="region of interest" description="Disordered" evidence="5">
    <location>
        <begin position="414"/>
        <end position="443"/>
    </location>
</feature>
<keyword evidence="4 6" id="KW-0472">Membrane</keyword>
<sequence>MLSTILTTLPQAASLPAAPLSAVGLPAVLRPLAEGEDAVTGALNAGRLLLAIAIGVVAGAALAFLMSMLLKAAFARSKMLSAMLGRMRGPAYWALMAWGAWAGQSVLLSDTDLSQLANGALVAVLKKVLLVLAISATTWVVFAATWIVEDAARLRHTADLGRSRRYETQAQVLRRVLQAIVVILGVGWAVFTTFPEAKQVLSAVLASAGVLSVVAGLAAQSTLGNVFAGIQLAFTDAIRVGDVVVAGPDGDSGAIEEITLTYVVVRVWDERRLIMPSTYFTSQPFQNWTRRAAKQLGTVELTLDWGAPMAQIRARVEQLLLATDLWDGRTWNVQMTDSDRDSVTVRVLVSAKDSGDLWDLRCYLRENLVSWLADEEAWTRPVTRVQQQQTVTVEHDESHELVARLAAELSGIAGSAADTGAPGADASPGPSGPASADPAPVGRIETPLDAFHAARLQAARRRAKRARRRAMAERQRASAEGRAAGGAPAGSAGGDAPTPSVSEVLPASGGVDDDRTRLFTQTELLAIAQRYAAKGEQQGDRAPVREPAPSPQADPAPAAMTVTTTGGRGERLYSGSPDAEERRSVFAGPGEDALAEREEAARLRAAQKGPVPDAAAKEGGSADPREPGEGRQDGGVRGEGGHDDGEGAPDRTRLLPAVQPGSADEDDPRGPSRPSRG</sequence>
<evidence type="ECO:0000256" key="2">
    <source>
        <dbReference type="ARBA" id="ARBA00022692"/>
    </source>
</evidence>
<dbReference type="InterPro" id="IPR010920">
    <property type="entry name" value="LSM_dom_sf"/>
</dbReference>
<dbReference type="PANTHER" id="PTHR30566:SF25">
    <property type="entry name" value="INNER MEMBRANE PROTEIN"/>
    <property type="match status" value="1"/>
</dbReference>
<feature type="transmembrane region" description="Helical" evidence="6">
    <location>
        <begin position="48"/>
        <end position="70"/>
    </location>
</feature>
<dbReference type="Gene3D" id="1.10.287.1260">
    <property type="match status" value="1"/>
</dbReference>
<keyword evidence="3 6" id="KW-1133">Transmembrane helix</keyword>
<evidence type="ECO:0000259" key="7">
    <source>
        <dbReference type="Pfam" id="PF00924"/>
    </source>
</evidence>
<evidence type="ECO:0000313" key="9">
    <source>
        <dbReference type="Proteomes" id="UP001596527"/>
    </source>
</evidence>
<evidence type="ECO:0000256" key="1">
    <source>
        <dbReference type="ARBA" id="ARBA00004370"/>
    </source>
</evidence>
<reference evidence="9" key="1">
    <citation type="journal article" date="2019" name="Int. J. Syst. Evol. Microbiol.">
        <title>The Global Catalogue of Microorganisms (GCM) 10K type strain sequencing project: providing services to taxonomists for standard genome sequencing and annotation.</title>
        <authorList>
            <consortium name="The Broad Institute Genomics Platform"/>
            <consortium name="The Broad Institute Genome Sequencing Center for Infectious Disease"/>
            <person name="Wu L."/>
            <person name="Ma J."/>
        </authorList>
    </citation>
    <scope>NUCLEOTIDE SEQUENCE [LARGE SCALE GENOMIC DNA]</scope>
    <source>
        <strain evidence="9">CCUG 56698</strain>
    </source>
</reference>
<feature type="compositionally biased region" description="Gly residues" evidence="5">
    <location>
        <begin position="483"/>
        <end position="493"/>
    </location>
</feature>
<dbReference type="InterPro" id="IPR023408">
    <property type="entry name" value="MscS_beta-dom_sf"/>
</dbReference>
<feature type="transmembrane region" description="Helical" evidence="6">
    <location>
        <begin position="172"/>
        <end position="194"/>
    </location>
</feature>
<feature type="region of interest" description="Disordered" evidence="5">
    <location>
        <begin position="533"/>
        <end position="677"/>
    </location>
</feature>
<dbReference type="InterPro" id="IPR006685">
    <property type="entry name" value="MscS_channel_2nd"/>
</dbReference>
<evidence type="ECO:0000256" key="3">
    <source>
        <dbReference type="ARBA" id="ARBA00022989"/>
    </source>
</evidence>
<dbReference type="EMBL" id="JBHTEF010000001">
    <property type="protein sequence ID" value="MFC7581350.1"/>
    <property type="molecule type" value="Genomic_DNA"/>
</dbReference>
<feature type="domain" description="Mechanosensitive ion channel MscS" evidence="7">
    <location>
        <begin position="222"/>
        <end position="290"/>
    </location>
</feature>
<keyword evidence="9" id="KW-1185">Reference proteome</keyword>
<evidence type="ECO:0000256" key="6">
    <source>
        <dbReference type="SAM" id="Phobius"/>
    </source>
</evidence>
<feature type="compositionally biased region" description="Basic residues" evidence="5">
    <location>
        <begin position="458"/>
        <end position="469"/>
    </location>
</feature>
<feature type="compositionally biased region" description="Basic and acidic residues" evidence="5">
    <location>
        <begin position="470"/>
        <end position="479"/>
    </location>
</feature>
<dbReference type="PANTHER" id="PTHR30566">
    <property type="entry name" value="YNAI-RELATED MECHANOSENSITIVE ION CHANNEL"/>
    <property type="match status" value="1"/>
</dbReference>
<gene>
    <name evidence="8" type="ORF">ACFQWG_09105</name>
</gene>
<dbReference type="Proteomes" id="UP001596527">
    <property type="component" value="Unassembled WGS sequence"/>
</dbReference>
<dbReference type="Gene3D" id="2.30.30.60">
    <property type="match status" value="1"/>
</dbReference>
<proteinExistence type="predicted"/>
<comment type="caution">
    <text evidence="8">The sequence shown here is derived from an EMBL/GenBank/DDBJ whole genome shotgun (WGS) entry which is preliminary data.</text>
</comment>
<feature type="transmembrane region" description="Helical" evidence="6">
    <location>
        <begin position="128"/>
        <end position="148"/>
    </location>
</feature>
<protein>
    <submittedName>
        <fullName evidence="8">Mechanosensitive ion channel domain-containing protein</fullName>
    </submittedName>
</protein>
<feature type="region of interest" description="Disordered" evidence="5">
    <location>
        <begin position="456"/>
        <end position="516"/>
    </location>
</feature>
<keyword evidence="2 6" id="KW-0812">Transmembrane</keyword>
<dbReference type="RefSeq" id="WP_380974600.1">
    <property type="nucleotide sequence ID" value="NZ_JBHTEF010000001.1"/>
</dbReference>
<evidence type="ECO:0000256" key="4">
    <source>
        <dbReference type="ARBA" id="ARBA00023136"/>
    </source>
</evidence>
<feature type="compositionally biased region" description="Basic and acidic residues" evidence="5">
    <location>
        <begin position="623"/>
        <end position="653"/>
    </location>
</feature>